<dbReference type="PANTHER" id="PTHR43581">
    <property type="entry name" value="ATP/GTP PHOSPHATASE"/>
    <property type="match status" value="1"/>
</dbReference>
<feature type="domain" description="RecF/RecN/SMC N-terminal" evidence="1">
    <location>
        <begin position="3"/>
        <end position="325"/>
    </location>
</feature>
<dbReference type="PIRSF" id="PIRSF029347">
    <property type="entry name" value="RecF"/>
    <property type="match status" value="1"/>
</dbReference>
<dbReference type="InterPro" id="IPR051396">
    <property type="entry name" value="Bact_Antivir_Def_Nuclease"/>
</dbReference>
<organism evidence="2 3">
    <name type="scientific">Geothermobacter hydrogeniphilus</name>
    <dbReference type="NCBI Taxonomy" id="1969733"/>
    <lineage>
        <taxon>Bacteria</taxon>
        <taxon>Pseudomonadati</taxon>
        <taxon>Thermodesulfobacteriota</taxon>
        <taxon>Desulfuromonadia</taxon>
        <taxon>Desulfuromonadales</taxon>
        <taxon>Geothermobacteraceae</taxon>
        <taxon>Geothermobacter</taxon>
    </lineage>
</organism>
<dbReference type="Proteomes" id="UP000236340">
    <property type="component" value="Unassembled WGS sequence"/>
</dbReference>
<evidence type="ECO:0000313" key="2">
    <source>
        <dbReference type="EMBL" id="PNU18666.1"/>
    </source>
</evidence>
<dbReference type="PANTHER" id="PTHR43581:SF4">
    <property type="entry name" value="ATP_GTP PHOSPHATASE"/>
    <property type="match status" value="1"/>
</dbReference>
<dbReference type="InterPro" id="IPR027417">
    <property type="entry name" value="P-loop_NTPase"/>
</dbReference>
<dbReference type="Gene3D" id="3.40.50.300">
    <property type="entry name" value="P-loop containing nucleotide triphosphate hydrolases"/>
    <property type="match status" value="2"/>
</dbReference>
<dbReference type="AlphaFoldDB" id="A0A2K2H5R4"/>
<dbReference type="GO" id="GO:0016887">
    <property type="term" value="F:ATP hydrolysis activity"/>
    <property type="evidence" value="ECO:0007669"/>
    <property type="project" value="InterPro"/>
</dbReference>
<accession>A0A2K2H5R4</accession>
<dbReference type="InterPro" id="IPR014555">
    <property type="entry name" value="RecF-like"/>
</dbReference>
<evidence type="ECO:0000313" key="3">
    <source>
        <dbReference type="Proteomes" id="UP000236340"/>
    </source>
</evidence>
<gene>
    <name evidence="2" type="ORF">C2E25_16445</name>
</gene>
<comment type="caution">
    <text evidence="2">The sequence shown here is derived from an EMBL/GenBank/DDBJ whole genome shotgun (WGS) entry which is preliminary data.</text>
</comment>
<proteinExistence type="predicted"/>
<dbReference type="Pfam" id="PF02463">
    <property type="entry name" value="SMC_N"/>
    <property type="match status" value="1"/>
</dbReference>
<sequence length="421" mass="46985">MLLKKLTIKGFKSIVNESLEFGRVNLFLGPNGAGKSNVLEAIGVMGAALGRDITDAELQRKGVRLSVPTLFKSSFKNRTLRINFDLEAVMSRSVSYDVRITASESSQSLRFFTEHIVHKNITYMGRSNHGITLRGDLEPRKDVSPDRGLWDRFRELIDCPEDLSDELNKLSKFSIYAPQTTFLRGTDVESVPVRPVGLLGGGLPQAAAAVLMNPVLKSSEVRELVDDILGLVWMPGWANQFEIAPADPAIVSSQVRTAEQTLYFRDKFMKRGRDMLSAYDSSEGTLYLLFLAVLALHPEAPKIFALDNVDNALNPAVTRVLLEKLISLTCESKYREFGIGPEQVFMTSHNPTSLDAFDIFDDNQRIFVVSREKDTGYTKVERLLPSENMTRSDWIRIAKGKNLSEMLISGMIKNALGDTDL</sequence>
<dbReference type="EMBL" id="PPFX01000057">
    <property type="protein sequence ID" value="PNU18666.1"/>
    <property type="molecule type" value="Genomic_DNA"/>
</dbReference>
<name>A0A2K2H5R4_9BACT</name>
<protein>
    <recommendedName>
        <fullName evidence="1">RecF/RecN/SMC N-terminal domain-containing protein</fullName>
    </recommendedName>
</protein>
<dbReference type="InterPro" id="IPR003395">
    <property type="entry name" value="RecF/RecN/SMC_N"/>
</dbReference>
<dbReference type="GO" id="GO:0005524">
    <property type="term" value="F:ATP binding"/>
    <property type="evidence" value="ECO:0007669"/>
    <property type="project" value="InterPro"/>
</dbReference>
<evidence type="ECO:0000259" key="1">
    <source>
        <dbReference type="Pfam" id="PF02463"/>
    </source>
</evidence>
<dbReference type="SUPFAM" id="SSF52540">
    <property type="entry name" value="P-loop containing nucleoside triphosphate hydrolases"/>
    <property type="match status" value="1"/>
</dbReference>
<reference evidence="2 3" key="1">
    <citation type="journal article" date="2018" name="Genome Announc.">
        <title>Genome Sequence of Geothermobacter sp. HR-1 Iron Reducer from the Loihi Seamount.</title>
        <authorList>
            <person name="Smith H."/>
            <person name="Abuyen K."/>
            <person name="Tremblay J."/>
            <person name="Savalia P."/>
            <person name="Perez-Rodriguez I."/>
            <person name="Emerson D."/>
            <person name="Tully B."/>
            <person name="Amend J."/>
        </authorList>
    </citation>
    <scope>NUCLEOTIDE SEQUENCE [LARGE SCALE GENOMIC DNA]</scope>
    <source>
        <strain evidence="2 3">HR-1</strain>
    </source>
</reference>